<dbReference type="InterPro" id="IPR007278">
    <property type="entry name" value="DUF397"/>
</dbReference>
<dbReference type="EMBL" id="FZPH01000002">
    <property type="protein sequence ID" value="SNS96154.1"/>
    <property type="molecule type" value="Genomic_DNA"/>
</dbReference>
<dbReference type="RefSeq" id="WP_089245639.1">
    <property type="nucleotide sequence ID" value="NZ_FZPH01000002.1"/>
</dbReference>
<dbReference type="OrthoDB" id="4570646at2"/>
<gene>
    <name evidence="2" type="ORF">SAMN05421812_102524</name>
</gene>
<evidence type="ECO:0000313" key="2">
    <source>
        <dbReference type="EMBL" id="SNS96154.1"/>
    </source>
</evidence>
<dbReference type="AlphaFoldDB" id="A0A239IUR7"/>
<keyword evidence="3" id="KW-1185">Reference proteome</keyword>
<proteinExistence type="predicted"/>
<accession>A0A239IUR7</accession>
<evidence type="ECO:0000259" key="1">
    <source>
        <dbReference type="Pfam" id="PF04149"/>
    </source>
</evidence>
<name>A0A239IUR7_9ACTN</name>
<sequence>MSDEAVTWTKSTYSGANGGCVEWATLDSEIGVRDSKDKTGPVLTFSRTAWQSFVDATSRGDYRPDA</sequence>
<reference evidence="2 3" key="1">
    <citation type="submission" date="2017-06" db="EMBL/GenBank/DDBJ databases">
        <authorList>
            <person name="Kim H.J."/>
            <person name="Triplett B.A."/>
        </authorList>
    </citation>
    <scope>NUCLEOTIDE SEQUENCE [LARGE SCALE GENOMIC DNA]</scope>
    <source>
        <strain evidence="2 3">CGMCC 4.5593</strain>
    </source>
</reference>
<dbReference type="Proteomes" id="UP000198362">
    <property type="component" value="Unassembled WGS sequence"/>
</dbReference>
<organism evidence="2 3">
    <name type="scientific">Asanoa hainanensis</name>
    <dbReference type="NCBI Taxonomy" id="560556"/>
    <lineage>
        <taxon>Bacteria</taxon>
        <taxon>Bacillati</taxon>
        <taxon>Actinomycetota</taxon>
        <taxon>Actinomycetes</taxon>
        <taxon>Micromonosporales</taxon>
        <taxon>Micromonosporaceae</taxon>
        <taxon>Asanoa</taxon>
    </lineage>
</organism>
<feature type="domain" description="DUF397" evidence="1">
    <location>
        <begin position="7"/>
        <end position="56"/>
    </location>
</feature>
<dbReference type="Pfam" id="PF04149">
    <property type="entry name" value="DUF397"/>
    <property type="match status" value="1"/>
</dbReference>
<evidence type="ECO:0000313" key="3">
    <source>
        <dbReference type="Proteomes" id="UP000198362"/>
    </source>
</evidence>
<protein>
    <recommendedName>
        <fullName evidence="1">DUF397 domain-containing protein</fullName>
    </recommendedName>
</protein>